<name>A0ABU2RRH1_9ACTN</name>
<dbReference type="PANTHER" id="PTHR33164:SF95">
    <property type="entry name" value="TRANSCRIPTIONAL REGULATOR"/>
    <property type="match status" value="1"/>
</dbReference>
<sequence>MSETTERGPDGAAPSGDEAPVSRPPGLLALPSYLVGHAARIGHDALVGAVGRYDLRLPHFATLTALADFGPLPQHVLAERLGFQRSHLGAYLDVVEERGLVHRARDKADRRRQVVGLTEEGAALQRRLLAGAQESQDVFLTALTPAERDTLTGLLRRLLDADDRSRGAAVGARTEER</sequence>
<evidence type="ECO:0000313" key="3">
    <source>
        <dbReference type="EMBL" id="MDT0431271.1"/>
    </source>
</evidence>
<keyword evidence="4" id="KW-1185">Reference proteome</keyword>
<organism evidence="3 4">
    <name type="scientific">Streptomyces salyersiae</name>
    <dbReference type="NCBI Taxonomy" id="3075530"/>
    <lineage>
        <taxon>Bacteria</taxon>
        <taxon>Bacillati</taxon>
        <taxon>Actinomycetota</taxon>
        <taxon>Actinomycetes</taxon>
        <taxon>Kitasatosporales</taxon>
        <taxon>Streptomycetaceae</taxon>
        <taxon>Streptomyces</taxon>
    </lineage>
</organism>
<dbReference type="InterPro" id="IPR039422">
    <property type="entry name" value="MarR/SlyA-like"/>
</dbReference>
<dbReference type="PRINTS" id="PR00598">
    <property type="entry name" value="HTHMARR"/>
</dbReference>
<dbReference type="PROSITE" id="PS50995">
    <property type="entry name" value="HTH_MARR_2"/>
    <property type="match status" value="1"/>
</dbReference>
<protein>
    <submittedName>
        <fullName evidence="3">MarR family winged helix-turn-helix transcriptional regulator</fullName>
    </submittedName>
</protein>
<dbReference type="EMBL" id="JAVREX010000014">
    <property type="protein sequence ID" value="MDT0431271.1"/>
    <property type="molecule type" value="Genomic_DNA"/>
</dbReference>
<dbReference type="SMART" id="SM00347">
    <property type="entry name" value="HTH_MARR"/>
    <property type="match status" value="1"/>
</dbReference>
<dbReference type="Pfam" id="PF12802">
    <property type="entry name" value="MarR_2"/>
    <property type="match status" value="1"/>
</dbReference>
<dbReference type="Proteomes" id="UP001183777">
    <property type="component" value="Unassembled WGS sequence"/>
</dbReference>
<evidence type="ECO:0000256" key="1">
    <source>
        <dbReference type="SAM" id="MobiDB-lite"/>
    </source>
</evidence>
<gene>
    <name evidence="3" type="ORF">RM649_26970</name>
</gene>
<dbReference type="InterPro" id="IPR036390">
    <property type="entry name" value="WH_DNA-bd_sf"/>
</dbReference>
<dbReference type="RefSeq" id="WP_200693043.1">
    <property type="nucleotide sequence ID" value="NZ_JAVREX010000014.1"/>
</dbReference>
<evidence type="ECO:0000259" key="2">
    <source>
        <dbReference type="PROSITE" id="PS50995"/>
    </source>
</evidence>
<dbReference type="InterPro" id="IPR000835">
    <property type="entry name" value="HTH_MarR-typ"/>
</dbReference>
<reference evidence="4" key="1">
    <citation type="submission" date="2023-07" db="EMBL/GenBank/DDBJ databases">
        <title>30 novel species of actinomycetes from the DSMZ collection.</title>
        <authorList>
            <person name="Nouioui I."/>
        </authorList>
    </citation>
    <scope>NUCLEOTIDE SEQUENCE [LARGE SCALE GENOMIC DNA]</scope>
    <source>
        <strain evidence="4">DSM 41770</strain>
    </source>
</reference>
<feature type="region of interest" description="Disordered" evidence="1">
    <location>
        <begin position="1"/>
        <end position="23"/>
    </location>
</feature>
<accession>A0ABU2RRH1</accession>
<feature type="domain" description="HTH marR-type" evidence="2">
    <location>
        <begin position="27"/>
        <end position="160"/>
    </location>
</feature>
<comment type="caution">
    <text evidence="3">The sequence shown here is derived from an EMBL/GenBank/DDBJ whole genome shotgun (WGS) entry which is preliminary data.</text>
</comment>
<dbReference type="Gene3D" id="1.10.10.10">
    <property type="entry name" value="Winged helix-like DNA-binding domain superfamily/Winged helix DNA-binding domain"/>
    <property type="match status" value="1"/>
</dbReference>
<dbReference type="PANTHER" id="PTHR33164">
    <property type="entry name" value="TRANSCRIPTIONAL REGULATOR, MARR FAMILY"/>
    <property type="match status" value="1"/>
</dbReference>
<dbReference type="SUPFAM" id="SSF46785">
    <property type="entry name" value="Winged helix' DNA-binding domain"/>
    <property type="match status" value="1"/>
</dbReference>
<proteinExistence type="predicted"/>
<dbReference type="InterPro" id="IPR036388">
    <property type="entry name" value="WH-like_DNA-bd_sf"/>
</dbReference>
<evidence type="ECO:0000313" key="4">
    <source>
        <dbReference type="Proteomes" id="UP001183777"/>
    </source>
</evidence>